<sequence length="173" mass="17837">MRHFVLTVSCVFAAGSAFASSIESMATGTGDNNSIASVSCASCPPLVVKKKLSYIVAGGRQNGTERVELKELNGKMKLVRTEAWLGGSPVVFISTASEDVIKAAQAKSLPQPAVAGTVGTNPADAQAAAMIAVDTTAKTSALGTVSAETTKSITAEMAPSREFDPADFQLRLN</sequence>
<protein>
    <submittedName>
        <fullName evidence="2">Uncharacterized protein</fullName>
    </submittedName>
</protein>
<feature type="chain" id="PRO_5005293473" evidence="1">
    <location>
        <begin position="20"/>
        <end position="173"/>
    </location>
</feature>
<proteinExistence type="predicted"/>
<keyword evidence="1" id="KW-0732">Signal</keyword>
<dbReference type="InterPro" id="IPR049748">
    <property type="entry name" value="HPE1-like_N_CxxC"/>
</dbReference>
<dbReference type="Gramene" id="KMS82291">
    <property type="protein sequence ID" value="KMS82291"/>
    <property type="gene ID" value="BVRB_034010"/>
</dbReference>
<gene>
    <name evidence="2" type="ORF">BVRB_034010</name>
</gene>
<evidence type="ECO:0000313" key="3">
    <source>
        <dbReference type="Proteomes" id="UP000035740"/>
    </source>
</evidence>
<dbReference type="Proteomes" id="UP000035740">
    <property type="component" value="Unassembled WGS sequence"/>
</dbReference>
<reference evidence="2 3" key="1">
    <citation type="journal article" date="2014" name="Nature">
        <title>The genome of the recently domesticated crop plant sugar beet (Beta vulgaris).</title>
        <authorList>
            <person name="Dohm J.C."/>
            <person name="Minoche A.E."/>
            <person name="Holtgrawe D."/>
            <person name="Capella-Gutierrez S."/>
            <person name="Zakrzewski F."/>
            <person name="Tafer H."/>
            <person name="Rupp O."/>
            <person name="Sorensen T.R."/>
            <person name="Stracke R."/>
            <person name="Reinhardt R."/>
            <person name="Goesmann A."/>
            <person name="Kraft T."/>
            <person name="Schulz B."/>
            <person name="Stadler P.F."/>
            <person name="Schmidt T."/>
            <person name="Gabaldon T."/>
            <person name="Lehrach H."/>
            <person name="Weisshaar B."/>
            <person name="Himmelbauer H."/>
        </authorList>
    </citation>
    <scope>NUCLEOTIDE SEQUENCE [LARGE SCALE GENOMIC DNA]</scope>
    <source>
        <tissue evidence="2">Taproot</tissue>
    </source>
</reference>
<feature type="signal peptide" evidence="1">
    <location>
        <begin position="1"/>
        <end position="19"/>
    </location>
</feature>
<keyword evidence="3" id="KW-1185">Reference proteome</keyword>
<organism evidence="2 3">
    <name type="scientific">Beta vulgaris subsp. vulgaris</name>
    <name type="common">Beet</name>
    <dbReference type="NCBI Taxonomy" id="3555"/>
    <lineage>
        <taxon>Eukaryota</taxon>
        <taxon>Viridiplantae</taxon>
        <taxon>Streptophyta</taxon>
        <taxon>Embryophyta</taxon>
        <taxon>Tracheophyta</taxon>
        <taxon>Spermatophyta</taxon>
        <taxon>Magnoliopsida</taxon>
        <taxon>eudicotyledons</taxon>
        <taxon>Gunneridae</taxon>
        <taxon>Pentapetalae</taxon>
        <taxon>Caryophyllales</taxon>
        <taxon>Chenopodiaceae</taxon>
        <taxon>Betoideae</taxon>
        <taxon>Beta</taxon>
    </lineage>
</organism>
<name>A0A0J8A1V7_BETVV</name>
<dbReference type="EMBL" id="KQ105899">
    <property type="protein sequence ID" value="KMS82291.1"/>
    <property type="molecule type" value="Genomic_DNA"/>
</dbReference>
<dbReference type="AlphaFoldDB" id="A0A0J8A1V7"/>
<accession>A0A0J8A1V7</accession>
<dbReference type="NCBIfam" id="NF041110">
    <property type="entry name" value="HPE1_fam_CxxC"/>
    <property type="match status" value="1"/>
</dbReference>
<evidence type="ECO:0000313" key="2">
    <source>
        <dbReference type="EMBL" id="KMS82291.1"/>
    </source>
</evidence>
<evidence type="ECO:0000256" key="1">
    <source>
        <dbReference type="SAM" id="SignalP"/>
    </source>
</evidence>